<proteinExistence type="predicted"/>
<dbReference type="Pfam" id="PF17917">
    <property type="entry name" value="RT_RNaseH"/>
    <property type="match status" value="1"/>
</dbReference>
<keyword evidence="4" id="KW-0255">Endonuclease</keyword>
<gene>
    <name evidence="8" type="ORF">TSPI_11148</name>
</gene>
<keyword evidence="2" id="KW-0548">Nucleotidyltransferase</keyword>
<evidence type="ECO:0000256" key="1">
    <source>
        <dbReference type="ARBA" id="ARBA00022679"/>
    </source>
</evidence>
<evidence type="ECO:0000256" key="5">
    <source>
        <dbReference type="ARBA" id="ARBA00022801"/>
    </source>
</evidence>
<evidence type="ECO:0000256" key="3">
    <source>
        <dbReference type="ARBA" id="ARBA00022722"/>
    </source>
</evidence>
<dbReference type="Proteomes" id="UP001558632">
    <property type="component" value="Unassembled WGS sequence"/>
</dbReference>
<dbReference type="InterPro" id="IPR041373">
    <property type="entry name" value="RT_RNaseH"/>
</dbReference>
<protein>
    <submittedName>
        <fullName evidence="8">Transposon Ty3-I Gag-Pol polyprotein</fullName>
    </submittedName>
</protein>
<keyword evidence="9" id="KW-1185">Reference proteome</keyword>
<accession>A0ABR3KEW9</accession>
<dbReference type="InterPro" id="IPR050951">
    <property type="entry name" value="Retrovirus_Pol_polyprotein"/>
</dbReference>
<dbReference type="InterPro" id="IPR043502">
    <property type="entry name" value="DNA/RNA_pol_sf"/>
</dbReference>
<feature type="domain" description="Reverse transcriptase RNase H-like" evidence="7">
    <location>
        <begin position="1"/>
        <end position="48"/>
    </location>
</feature>
<evidence type="ECO:0000313" key="8">
    <source>
        <dbReference type="EMBL" id="KAL1234546.1"/>
    </source>
</evidence>
<dbReference type="EMBL" id="JBEUSY010000408">
    <property type="protein sequence ID" value="KAL1234546.1"/>
    <property type="molecule type" value="Genomic_DNA"/>
</dbReference>
<sequence>MWTLNQFRCFLCGRRFTVRTDHGSLTCLQTFKELEDQVIRCLDQLAEFDFEVIHPLCRVHQNADTLSREACEQWAKTPPHVEQLSTA</sequence>
<name>A0ABR3KEW9_TRISP</name>
<evidence type="ECO:0000256" key="6">
    <source>
        <dbReference type="ARBA" id="ARBA00022918"/>
    </source>
</evidence>
<evidence type="ECO:0000313" key="9">
    <source>
        <dbReference type="Proteomes" id="UP001558632"/>
    </source>
</evidence>
<evidence type="ECO:0000256" key="4">
    <source>
        <dbReference type="ARBA" id="ARBA00022759"/>
    </source>
</evidence>
<dbReference type="PANTHER" id="PTHR37984">
    <property type="entry name" value="PROTEIN CBG26694"/>
    <property type="match status" value="1"/>
</dbReference>
<keyword evidence="6" id="KW-0695">RNA-directed DNA polymerase</keyword>
<comment type="caution">
    <text evidence="8">The sequence shown here is derived from an EMBL/GenBank/DDBJ whole genome shotgun (WGS) entry which is preliminary data.</text>
</comment>
<keyword evidence="5" id="KW-0378">Hydrolase</keyword>
<evidence type="ECO:0000259" key="7">
    <source>
        <dbReference type="Pfam" id="PF17917"/>
    </source>
</evidence>
<keyword evidence="3" id="KW-0540">Nuclease</keyword>
<dbReference type="SUPFAM" id="SSF56672">
    <property type="entry name" value="DNA/RNA polymerases"/>
    <property type="match status" value="1"/>
</dbReference>
<reference evidence="8 9" key="1">
    <citation type="submission" date="2024-07" db="EMBL/GenBank/DDBJ databases">
        <title>Enhanced genomic and transcriptomic resources for Trichinella pseudospiralis and T. spiralis underpin the discovery of pronounced molecular differences between stages and species.</title>
        <authorList>
            <person name="Pasi K.K."/>
            <person name="La Rosa G."/>
            <person name="Gomez-Morales M.A."/>
            <person name="Tosini F."/>
            <person name="Sumanam S."/>
            <person name="Young N.D."/>
            <person name="Chang B.C."/>
            <person name="Robin G.B."/>
        </authorList>
    </citation>
    <scope>NUCLEOTIDE SEQUENCE [LARGE SCALE GENOMIC DNA]</scope>
    <source>
        <strain evidence="8">ISS534</strain>
    </source>
</reference>
<organism evidence="8 9">
    <name type="scientific">Trichinella spiralis</name>
    <name type="common">Trichina worm</name>
    <dbReference type="NCBI Taxonomy" id="6334"/>
    <lineage>
        <taxon>Eukaryota</taxon>
        <taxon>Metazoa</taxon>
        <taxon>Ecdysozoa</taxon>
        <taxon>Nematoda</taxon>
        <taxon>Enoplea</taxon>
        <taxon>Dorylaimia</taxon>
        <taxon>Trichinellida</taxon>
        <taxon>Trichinellidae</taxon>
        <taxon>Trichinella</taxon>
    </lineage>
</organism>
<keyword evidence="1" id="KW-0808">Transferase</keyword>
<evidence type="ECO:0000256" key="2">
    <source>
        <dbReference type="ARBA" id="ARBA00022695"/>
    </source>
</evidence>
<dbReference type="PANTHER" id="PTHR37984:SF15">
    <property type="entry name" value="INTEGRASE CATALYTIC DOMAIN-CONTAINING PROTEIN"/>
    <property type="match status" value="1"/>
</dbReference>